<name>A0ACC0I8Y0_9ERIC</name>
<proteinExistence type="predicted"/>
<accession>A0ACC0I8Y0</accession>
<protein>
    <submittedName>
        <fullName evidence="1">Trihelix transcription factor ASR3</fullName>
    </submittedName>
</protein>
<dbReference type="EMBL" id="CM045763">
    <property type="protein sequence ID" value="KAI8021832.1"/>
    <property type="molecule type" value="Genomic_DNA"/>
</dbReference>
<gene>
    <name evidence="1" type="ORF">LOK49_LG03G00023</name>
</gene>
<dbReference type="Proteomes" id="UP001060215">
    <property type="component" value="Chromosome 6"/>
</dbReference>
<organism evidence="1 2">
    <name type="scientific">Camellia lanceoleosa</name>
    <dbReference type="NCBI Taxonomy" id="1840588"/>
    <lineage>
        <taxon>Eukaryota</taxon>
        <taxon>Viridiplantae</taxon>
        <taxon>Streptophyta</taxon>
        <taxon>Embryophyta</taxon>
        <taxon>Tracheophyta</taxon>
        <taxon>Spermatophyta</taxon>
        <taxon>Magnoliopsida</taxon>
        <taxon>eudicotyledons</taxon>
        <taxon>Gunneridae</taxon>
        <taxon>Pentapetalae</taxon>
        <taxon>asterids</taxon>
        <taxon>Ericales</taxon>
        <taxon>Theaceae</taxon>
        <taxon>Camellia</taxon>
    </lineage>
</organism>
<comment type="caution">
    <text evidence="1">The sequence shown here is derived from an EMBL/GenBank/DDBJ whole genome shotgun (WGS) entry which is preliminary data.</text>
</comment>
<evidence type="ECO:0000313" key="2">
    <source>
        <dbReference type="Proteomes" id="UP001060215"/>
    </source>
</evidence>
<reference evidence="1 2" key="1">
    <citation type="journal article" date="2022" name="Plant J.">
        <title>Chromosome-level genome of Camellia lanceoleosa provides a valuable resource for understanding genome evolution and self-incompatibility.</title>
        <authorList>
            <person name="Gong W."/>
            <person name="Xiao S."/>
            <person name="Wang L."/>
            <person name="Liao Z."/>
            <person name="Chang Y."/>
            <person name="Mo W."/>
            <person name="Hu G."/>
            <person name="Li W."/>
            <person name="Zhao G."/>
            <person name="Zhu H."/>
            <person name="Hu X."/>
            <person name="Ji K."/>
            <person name="Xiang X."/>
            <person name="Song Q."/>
            <person name="Yuan D."/>
            <person name="Jin S."/>
            <person name="Zhang L."/>
        </authorList>
    </citation>
    <scope>NUCLEOTIDE SEQUENCE [LARGE SCALE GENOMIC DNA]</scope>
    <source>
        <strain evidence="1">SQ_2022a</strain>
    </source>
</reference>
<evidence type="ECO:0000313" key="1">
    <source>
        <dbReference type="EMBL" id="KAI8021832.1"/>
    </source>
</evidence>
<keyword evidence="2" id="KW-1185">Reference proteome</keyword>
<sequence length="464" mass="51604">MSVANGGEVVVGQAAEGGGGEEGNRAARLPRWSRQEILVLIQGKRVAESRVRRGRAAGGLGQGQGQVQVESKWASVSSYCKRHGVNRGPVQCRKRWSNLAGDYKKIKEWESQITREDTTESFWVMRNDLRRERKLPGFFDREVYDILDNGTSPSSSVTPTPLLFPLAPPSQPQDEDDHLNNNNNNNNNNKQDDEAVFDSGRNGLFSDFAQSAQEEAAGSPEKEFTKTLPAPVPIPIPIPIPISGATHGTQQTSNPEVGATTSHEGRKRRRFGADGDEETSTLQCQLIEVLEKNGKMLCAQLEAQNTNFQLDREQRKDHTELMPYPCFEQVFRTPEQGWAVRSRDFIPSGAPVCEYIGVLRRTDELDNVAENDYIFEIDCLHTMKEIGGRERRLGDASGPISNHLEKIDDRALDSTPEFCIDAGSVGNVARFINHSCEPNLFVQCVSSMQHDVRLARAGCLLQKK</sequence>